<dbReference type="Gene3D" id="3.40.190.10">
    <property type="entry name" value="Periplasmic binding protein-like II"/>
    <property type="match status" value="2"/>
</dbReference>
<comment type="caution">
    <text evidence="6">The sequence shown here is derived from an EMBL/GenBank/DDBJ whole genome shotgun (WGS) entry which is preliminary data.</text>
</comment>
<comment type="similarity">
    <text evidence="1">Belongs to the LysR transcriptional regulatory family.</text>
</comment>
<dbReference type="GO" id="GO:0003677">
    <property type="term" value="F:DNA binding"/>
    <property type="evidence" value="ECO:0007669"/>
    <property type="project" value="UniProtKB-KW"/>
</dbReference>
<name>A0A848E8T0_9PROT</name>
<evidence type="ECO:0000256" key="2">
    <source>
        <dbReference type="ARBA" id="ARBA00023015"/>
    </source>
</evidence>
<evidence type="ECO:0000256" key="3">
    <source>
        <dbReference type="ARBA" id="ARBA00023125"/>
    </source>
</evidence>
<dbReference type="InterPro" id="IPR000847">
    <property type="entry name" value="LysR_HTH_N"/>
</dbReference>
<dbReference type="Proteomes" id="UP000548582">
    <property type="component" value="Unassembled WGS sequence"/>
</dbReference>
<dbReference type="SUPFAM" id="SSF46785">
    <property type="entry name" value="Winged helix' DNA-binding domain"/>
    <property type="match status" value="1"/>
</dbReference>
<keyword evidence="3" id="KW-0238">DNA-binding</keyword>
<evidence type="ECO:0000259" key="5">
    <source>
        <dbReference type="PROSITE" id="PS50931"/>
    </source>
</evidence>
<dbReference type="PROSITE" id="PS50931">
    <property type="entry name" value="HTH_LYSR"/>
    <property type="match status" value="1"/>
</dbReference>
<dbReference type="AlphaFoldDB" id="A0A848E8T0"/>
<dbReference type="InterPro" id="IPR005119">
    <property type="entry name" value="LysR_subst-bd"/>
</dbReference>
<organism evidence="6 7">
    <name type="scientific">Neoroseomonas marina</name>
    <dbReference type="NCBI Taxonomy" id="1232220"/>
    <lineage>
        <taxon>Bacteria</taxon>
        <taxon>Pseudomonadati</taxon>
        <taxon>Pseudomonadota</taxon>
        <taxon>Alphaproteobacteria</taxon>
        <taxon>Acetobacterales</taxon>
        <taxon>Acetobacteraceae</taxon>
        <taxon>Neoroseomonas</taxon>
    </lineage>
</organism>
<feature type="domain" description="HTH lysR-type" evidence="5">
    <location>
        <begin position="2"/>
        <end position="59"/>
    </location>
</feature>
<dbReference type="EMBL" id="JABBKX010000001">
    <property type="protein sequence ID" value="NMJ39969.1"/>
    <property type="molecule type" value="Genomic_DNA"/>
</dbReference>
<evidence type="ECO:0000313" key="7">
    <source>
        <dbReference type="Proteomes" id="UP000548582"/>
    </source>
</evidence>
<reference evidence="6 7" key="1">
    <citation type="submission" date="2020-03" db="EMBL/GenBank/DDBJ databases">
        <authorList>
            <person name="Sun Q."/>
        </authorList>
    </citation>
    <scope>NUCLEOTIDE SEQUENCE [LARGE SCALE GENOMIC DNA]</scope>
    <source>
        <strain evidence="6 7">JC162</strain>
    </source>
</reference>
<keyword evidence="7" id="KW-1185">Reference proteome</keyword>
<dbReference type="InterPro" id="IPR036388">
    <property type="entry name" value="WH-like_DNA-bd_sf"/>
</dbReference>
<dbReference type="InterPro" id="IPR036390">
    <property type="entry name" value="WH_DNA-bd_sf"/>
</dbReference>
<dbReference type="Pfam" id="PF03466">
    <property type="entry name" value="LysR_substrate"/>
    <property type="match status" value="1"/>
</dbReference>
<keyword evidence="4" id="KW-0804">Transcription</keyword>
<dbReference type="Pfam" id="PF00126">
    <property type="entry name" value="HTH_1"/>
    <property type="match status" value="1"/>
</dbReference>
<protein>
    <submittedName>
        <fullName evidence="6">LysR family transcriptional regulator</fullName>
    </submittedName>
</protein>
<dbReference type="PANTHER" id="PTHR30346">
    <property type="entry name" value="TRANSCRIPTIONAL DUAL REGULATOR HCAR-RELATED"/>
    <property type="match status" value="1"/>
</dbReference>
<evidence type="ECO:0000256" key="1">
    <source>
        <dbReference type="ARBA" id="ARBA00009437"/>
    </source>
</evidence>
<dbReference type="GO" id="GO:0003700">
    <property type="term" value="F:DNA-binding transcription factor activity"/>
    <property type="evidence" value="ECO:0007669"/>
    <property type="project" value="InterPro"/>
</dbReference>
<dbReference type="SUPFAM" id="SSF53850">
    <property type="entry name" value="Periplasmic binding protein-like II"/>
    <property type="match status" value="1"/>
</dbReference>
<dbReference type="Gene3D" id="1.10.10.10">
    <property type="entry name" value="Winged helix-like DNA-binding domain superfamily/Winged helix DNA-binding domain"/>
    <property type="match status" value="1"/>
</dbReference>
<proteinExistence type="inferred from homology"/>
<gene>
    <name evidence="6" type="ORF">GWK16_01860</name>
</gene>
<evidence type="ECO:0000313" key="6">
    <source>
        <dbReference type="EMBL" id="NMJ39969.1"/>
    </source>
</evidence>
<dbReference type="GO" id="GO:0032993">
    <property type="term" value="C:protein-DNA complex"/>
    <property type="evidence" value="ECO:0007669"/>
    <property type="project" value="TreeGrafter"/>
</dbReference>
<evidence type="ECO:0000256" key="4">
    <source>
        <dbReference type="ARBA" id="ARBA00023163"/>
    </source>
</evidence>
<dbReference type="PANTHER" id="PTHR30346:SF29">
    <property type="entry name" value="LYSR SUBSTRATE-BINDING"/>
    <property type="match status" value="1"/>
</dbReference>
<sequence>MMDLGRLRLLRELRRHGTMTAVAVANRLTPSAVSQQLATLEAEARVKLFEPVGRRVRLTAAGHRLAAHAETILNAVDAARIDMGIVADRPGGALDIACFGTFAKAHLLPAILRTREKHPDLSIVVHEMEPEDALHAVRIGRCDAGIIYTHSLVPRVVDPGLVSHALMDEPVLLALPPRFATLPATVDLAALATCAWIGGARESEGRTLTSRACALAGFAPRVTHAIDDYELLLGAVAADLGISFVPRVALDLHPNAAVVVRTPAGPPLRRTTSLVARPAVASSPAFGAFLAAVSSGTGPHEEAAHQ</sequence>
<keyword evidence="2" id="KW-0805">Transcription regulation</keyword>
<accession>A0A848E8T0</accession>